<comment type="subcellular location">
    <subcellularLocation>
        <location evidence="1">Cell membrane</location>
    </subcellularLocation>
</comment>
<dbReference type="Pfam" id="PF13145">
    <property type="entry name" value="Rotamase_2"/>
    <property type="match status" value="1"/>
</dbReference>
<evidence type="ECO:0000256" key="5">
    <source>
        <dbReference type="SAM" id="Coils"/>
    </source>
</evidence>
<dbReference type="PANTHER" id="PTHR47529:SF1">
    <property type="entry name" value="PERIPLASMIC CHAPERONE PPID"/>
    <property type="match status" value="1"/>
</dbReference>
<gene>
    <name evidence="7" type="ORF">KYE46_12220</name>
</gene>
<reference evidence="7 8" key="1">
    <citation type="submission" date="2021-07" db="EMBL/GenBank/DDBJ databases">
        <title>A novel Jannaschia species isolated from marine dinoflagellate Ceratoperidinium margalefii.</title>
        <authorList>
            <person name="Jiang Y."/>
            <person name="Li Z."/>
        </authorList>
    </citation>
    <scope>NUCLEOTIDE SEQUENCE [LARGE SCALE GENOMIC DNA]</scope>
    <source>
        <strain evidence="7 8">J12C1-MA-4</strain>
    </source>
</reference>
<evidence type="ECO:0000256" key="3">
    <source>
        <dbReference type="ARBA" id="ARBA00023136"/>
    </source>
</evidence>
<dbReference type="Pfam" id="PF13624">
    <property type="entry name" value="SurA_N_3"/>
    <property type="match status" value="1"/>
</dbReference>
<sequence length="617" mass="66640">MATSAAKKVSTLFVWILLGLLFVALAGFGIGSFSGGASQVGAVGNAQITAEDYFRALNNEINAQSAQSGQAVSFAQIRARGIDEQVLAGLTARAALSHEAAEMGISVGDGEVARQISQIQAFQNTSGQFDRNSYEFVLQQQGSTPREFEEDTREDVARALLQTAVIGGLTPPEIFAEILTAYQSETRDFTRLAVTERDLPEPIADPTDAQLEAYYDEFPERFTRPEARRITYAWLIPSAIMDDVEINEDALQELYDERIDEYVQPERRLLERLVFGSDEAAEEALAAIAADETDFDTLVEERDLTLADVDMGEVAPDDLSDAAAEIIFGDDENEILGPVPTPLGPAIFRVNAVLEASEVPFEDAREDLSAELAQEGARRAIDDMREEIDDLLASGATLEELGEDTAMVLGTLDYTTASEEGIAAYDNFRDAAAAVEESDFPELLDLSDGGLFALRLDEIVPPALPPLEEIEQEVANAWQATALREAVADRASQLVAQLAQGATLDDLGDTAEERLIRRQDLLPDLPATTVAQVFQLDAPGDVVMIPGAEAAHIVRLDAINSGIRDGEDTSVLLTIMNQTIAQSMATDIFEAYGQALQADAGISMNQGVINSVHASFP</sequence>
<evidence type="ECO:0000256" key="2">
    <source>
        <dbReference type="ARBA" id="ARBA00022475"/>
    </source>
</evidence>
<protein>
    <submittedName>
        <fullName evidence="7">SurA N-terminal domain-containing protein</fullName>
    </submittedName>
</protein>
<dbReference type="RefSeq" id="WP_219000893.1">
    <property type="nucleotide sequence ID" value="NZ_CP079194.1"/>
</dbReference>
<dbReference type="GO" id="GO:0003755">
    <property type="term" value="F:peptidyl-prolyl cis-trans isomerase activity"/>
    <property type="evidence" value="ECO:0007669"/>
    <property type="project" value="InterPro"/>
</dbReference>
<dbReference type="InterPro" id="IPR052029">
    <property type="entry name" value="PpiD_chaperone"/>
</dbReference>
<dbReference type="EMBL" id="CP079194">
    <property type="protein sequence ID" value="QXT38697.1"/>
    <property type="molecule type" value="Genomic_DNA"/>
</dbReference>
<proteinExistence type="predicted"/>
<evidence type="ECO:0000256" key="4">
    <source>
        <dbReference type="ARBA" id="ARBA00023186"/>
    </source>
</evidence>
<name>A0A8F6TTK0_9RHOB</name>
<evidence type="ECO:0000259" key="6">
    <source>
        <dbReference type="Pfam" id="PF13145"/>
    </source>
</evidence>
<dbReference type="KEGG" id="gce:KYE46_12220"/>
<dbReference type="InterPro" id="IPR000297">
    <property type="entry name" value="PPIase_PpiC"/>
</dbReference>
<accession>A0A8F6TTK0</accession>
<dbReference type="PANTHER" id="PTHR47529">
    <property type="entry name" value="PEPTIDYL-PROLYL CIS-TRANS ISOMERASE D"/>
    <property type="match status" value="1"/>
</dbReference>
<evidence type="ECO:0000313" key="8">
    <source>
        <dbReference type="Proteomes" id="UP000825009"/>
    </source>
</evidence>
<feature type="coiled-coil region" evidence="5">
    <location>
        <begin position="374"/>
        <end position="401"/>
    </location>
</feature>
<feature type="domain" description="PpiC" evidence="6">
    <location>
        <begin position="247"/>
        <end position="366"/>
    </location>
</feature>
<keyword evidence="3" id="KW-0472">Membrane</keyword>
<organism evidence="7 8">
    <name type="scientific">Gymnodinialimonas ceratoperidinii</name>
    <dbReference type="NCBI Taxonomy" id="2856823"/>
    <lineage>
        <taxon>Bacteria</taxon>
        <taxon>Pseudomonadati</taxon>
        <taxon>Pseudomonadota</taxon>
        <taxon>Alphaproteobacteria</taxon>
        <taxon>Rhodobacterales</taxon>
        <taxon>Paracoccaceae</taxon>
        <taxon>Gymnodinialimonas</taxon>
    </lineage>
</organism>
<keyword evidence="8" id="KW-1185">Reference proteome</keyword>
<keyword evidence="2" id="KW-1003">Cell membrane</keyword>
<dbReference type="AlphaFoldDB" id="A0A8F6TTK0"/>
<evidence type="ECO:0000313" key="7">
    <source>
        <dbReference type="EMBL" id="QXT38697.1"/>
    </source>
</evidence>
<keyword evidence="4" id="KW-0143">Chaperone</keyword>
<dbReference type="GO" id="GO:0005886">
    <property type="term" value="C:plasma membrane"/>
    <property type="evidence" value="ECO:0007669"/>
    <property type="project" value="UniProtKB-SubCell"/>
</dbReference>
<dbReference type="Proteomes" id="UP000825009">
    <property type="component" value="Chromosome"/>
</dbReference>
<evidence type="ECO:0000256" key="1">
    <source>
        <dbReference type="ARBA" id="ARBA00004236"/>
    </source>
</evidence>
<keyword evidence="5" id="KW-0175">Coiled coil</keyword>